<name>A0A9W8YGY4_9PLEO</name>
<dbReference type="OrthoDB" id="5371646at2759"/>
<gene>
    <name evidence="2" type="ORF">N0V83_002157</name>
</gene>
<dbReference type="EMBL" id="JAPEUY010000003">
    <property type="protein sequence ID" value="KAJ4375077.1"/>
    <property type="molecule type" value="Genomic_DNA"/>
</dbReference>
<evidence type="ECO:0000256" key="1">
    <source>
        <dbReference type="SAM" id="MobiDB-lite"/>
    </source>
</evidence>
<reference evidence="2" key="1">
    <citation type="submission" date="2022-10" db="EMBL/GenBank/DDBJ databases">
        <title>Tapping the CABI collections for fungal endophytes: first genome assemblies for Collariella, Neodidymelliopsis, Ascochyta clinopodiicola, Didymella pomorum, Didymosphaeria variabile, Neocosmospora piperis and Neocucurbitaria cava.</title>
        <authorList>
            <person name="Hill R."/>
        </authorList>
    </citation>
    <scope>NUCLEOTIDE SEQUENCE</scope>
    <source>
        <strain evidence="2">IMI 356814</strain>
    </source>
</reference>
<feature type="region of interest" description="Disordered" evidence="1">
    <location>
        <begin position="75"/>
        <end position="167"/>
    </location>
</feature>
<evidence type="ECO:0000313" key="2">
    <source>
        <dbReference type="EMBL" id="KAJ4375077.1"/>
    </source>
</evidence>
<comment type="caution">
    <text evidence="2">The sequence shown here is derived from an EMBL/GenBank/DDBJ whole genome shotgun (WGS) entry which is preliminary data.</text>
</comment>
<sequence>MSDNNATKPAGGPKTSWTDREVLVYLWALVEKSGAKFDYNNTPRPGNRTVIAGQRKIARLATDLKDDLVALRSGQSGVDEAKTTPAARKKNGASGGAGSGSTARKRKAADGEDGDDDADAAPLRIFKRKRGPRKNKGNKGAAVEAEGDAKADGEGEGEGDVGDEHELEVKAEPMEDVELGFDEAEANFEVDGW</sequence>
<keyword evidence="3" id="KW-1185">Reference proteome</keyword>
<accession>A0A9W8YGY4</accession>
<dbReference type="AlphaFoldDB" id="A0A9W8YGY4"/>
<evidence type="ECO:0000313" key="3">
    <source>
        <dbReference type="Proteomes" id="UP001140560"/>
    </source>
</evidence>
<protein>
    <submittedName>
        <fullName evidence="2">Uncharacterized protein</fullName>
    </submittedName>
</protein>
<dbReference type="Proteomes" id="UP001140560">
    <property type="component" value="Unassembled WGS sequence"/>
</dbReference>
<proteinExistence type="predicted"/>
<organism evidence="2 3">
    <name type="scientific">Neocucurbitaria cava</name>
    <dbReference type="NCBI Taxonomy" id="798079"/>
    <lineage>
        <taxon>Eukaryota</taxon>
        <taxon>Fungi</taxon>
        <taxon>Dikarya</taxon>
        <taxon>Ascomycota</taxon>
        <taxon>Pezizomycotina</taxon>
        <taxon>Dothideomycetes</taxon>
        <taxon>Pleosporomycetidae</taxon>
        <taxon>Pleosporales</taxon>
        <taxon>Pleosporineae</taxon>
        <taxon>Cucurbitariaceae</taxon>
        <taxon>Neocucurbitaria</taxon>
    </lineage>
</organism>
<feature type="compositionally biased region" description="Basic residues" evidence="1">
    <location>
        <begin position="125"/>
        <end position="137"/>
    </location>
</feature>